<dbReference type="InterPro" id="IPR036136">
    <property type="entry name" value="Nit/Sulf_reduc_fer-like_dom_sf"/>
</dbReference>
<sequence>MKYLIDSWGIDKFRSVVEEYYGKKFEPPKELPEWEFKSHLGWNDQWQGDGRLFCGFHVDSGRVKGIMKKTLREIIEKYNLNVRITLNQNIVLCDIRPSWKCPITVALAQGGLLPPTYVDPLNITAMTCPALPLCPLAITEAERGIRNYRVVFEKVGLPYNESIVVRVTGCPNGCARPYMAELGLVGDGPNSYQLWLRGTPGQTALARTFMNKVKIQDLEKVFEPLFHSWKSKRKSKESFGDLTNRVGFEKLQEIVDKWEGVPKSSSRYYLKLFTDKETFEAVDALARVENKSAHQLAMEVIRNFAASQQNGKSQC</sequence>
<dbReference type="GO" id="GO:0050311">
    <property type="term" value="F:sulfite reductase (ferredoxin) activity"/>
    <property type="evidence" value="ECO:0007669"/>
    <property type="project" value="TreeGrafter"/>
</dbReference>
<comment type="similarity">
    <text evidence="3">Belongs to the nitrite and sulfite reductase 4Fe-4S domain family.</text>
</comment>
<dbReference type="AlphaFoldDB" id="A0AAU9N6J9"/>
<dbReference type="Gene3D" id="3.30.413.10">
    <property type="entry name" value="Sulfite Reductase Hemoprotein, domain 1"/>
    <property type="match status" value="2"/>
</dbReference>
<dbReference type="GO" id="GO:0009570">
    <property type="term" value="C:chloroplast stroma"/>
    <property type="evidence" value="ECO:0007669"/>
    <property type="project" value="TreeGrafter"/>
</dbReference>
<dbReference type="InterPro" id="IPR005117">
    <property type="entry name" value="NiRdtase/SiRdtase_haem-b_fer"/>
</dbReference>
<keyword evidence="9" id="KW-0411">Iron-sulfur</keyword>
<gene>
    <name evidence="12" type="ORF">LVIROSA_LOCUS22393</name>
</gene>
<keyword evidence="7" id="KW-0560">Oxidoreductase</keyword>
<evidence type="ECO:0000256" key="1">
    <source>
        <dbReference type="ARBA" id="ARBA00001929"/>
    </source>
</evidence>
<dbReference type="Proteomes" id="UP001157418">
    <property type="component" value="Unassembled WGS sequence"/>
</dbReference>
<keyword evidence="5" id="KW-0349">Heme</keyword>
<feature type="domain" description="Nitrite/sulphite reductase 4Fe-4S" evidence="10">
    <location>
        <begin position="123"/>
        <end position="257"/>
    </location>
</feature>
<dbReference type="Gene3D" id="3.90.480.10">
    <property type="entry name" value="Sulfite Reductase Hemoprotein,Domain 2"/>
    <property type="match status" value="1"/>
</dbReference>
<dbReference type="SUPFAM" id="SSF56014">
    <property type="entry name" value="Nitrite and sulphite reductase 4Fe-4S domain-like"/>
    <property type="match status" value="1"/>
</dbReference>
<organism evidence="12 13">
    <name type="scientific">Lactuca virosa</name>
    <dbReference type="NCBI Taxonomy" id="75947"/>
    <lineage>
        <taxon>Eukaryota</taxon>
        <taxon>Viridiplantae</taxon>
        <taxon>Streptophyta</taxon>
        <taxon>Embryophyta</taxon>
        <taxon>Tracheophyta</taxon>
        <taxon>Spermatophyta</taxon>
        <taxon>Magnoliopsida</taxon>
        <taxon>eudicotyledons</taxon>
        <taxon>Gunneridae</taxon>
        <taxon>Pentapetalae</taxon>
        <taxon>asterids</taxon>
        <taxon>campanulids</taxon>
        <taxon>Asterales</taxon>
        <taxon>Asteraceae</taxon>
        <taxon>Cichorioideae</taxon>
        <taxon>Cichorieae</taxon>
        <taxon>Lactucinae</taxon>
        <taxon>Lactuca</taxon>
    </lineage>
</organism>
<evidence type="ECO:0008006" key="14">
    <source>
        <dbReference type="Google" id="ProtNLM"/>
    </source>
</evidence>
<evidence type="ECO:0000256" key="9">
    <source>
        <dbReference type="ARBA" id="ARBA00023014"/>
    </source>
</evidence>
<feature type="domain" description="Nitrite/Sulfite reductase ferredoxin-like" evidence="11">
    <location>
        <begin position="47"/>
        <end position="98"/>
    </location>
</feature>
<evidence type="ECO:0000313" key="12">
    <source>
        <dbReference type="EMBL" id="CAH1435998.1"/>
    </source>
</evidence>
<dbReference type="GO" id="GO:0016002">
    <property type="term" value="F:sulfite reductase activity"/>
    <property type="evidence" value="ECO:0007669"/>
    <property type="project" value="TreeGrafter"/>
</dbReference>
<evidence type="ECO:0000256" key="2">
    <source>
        <dbReference type="ARBA" id="ARBA00001966"/>
    </source>
</evidence>
<keyword evidence="13" id="KW-1185">Reference proteome</keyword>
<evidence type="ECO:0000259" key="11">
    <source>
        <dbReference type="Pfam" id="PF03460"/>
    </source>
</evidence>
<evidence type="ECO:0000256" key="3">
    <source>
        <dbReference type="ARBA" id="ARBA00010429"/>
    </source>
</evidence>
<keyword evidence="4" id="KW-0004">4Fe-4S</keyword>
<evidence type="ECO:0000313" key="13">
    <source>
        <dbReference type="Proteomes" id="UP001157418"/>
    </source>
</evidence>
<dbReference type="Pfam" id="PF03460">
    <property type="entry name" value="NIR_SIR_ferr"/>
    <property type="match status" value="1"/>
</dbReference>
<dbReference type="PROSITE" id="PS00365">
    <property type="entry name" value="NIR_SIR"/>
    <property type="match status" value="1"/>
</dbReference>
<dbReference type="PANTHER" id="PTHR11493:SF47">
    <property type="entry name" value="SULFITE REDUCTASE [NADPH] SUBUNIT BETA"/>
    <property type="match status" value="1"/>
</dbReference>
<dbReference type="GO" id="GO:0000103">
    <property type="term" value="P:sulfate assimilation"/>
    <property type="evidence" value="ECO:0007669"/>
    <property type="project" value="TreeGrafter"/>
</dbReference>
<evidence type="ECO:0000256" key="6">
    <source>
        <dbReference type="ARBA" id="ARBA00022723"/>
    </source>
</evidence>
<dbReference type="EMBL" id="CAKMRJ010004445">
    <property type="protein sequence ID" value="CAH1435998.1"/>
    <property type="molecule type" value="Genomic_DNA"/>
</dbReference>
<evidence type="ECO:0000256" key="7">
    <source>
        <dbReference type="ARBA" id="ARBA00023002"/>
    </source>
</evidence>
<dbReference type="InterPro" id="IPR045854">
    <property type="entry name" value="NO2/SO3_Rdtase_4Fe4S_sf"/>
</dbReference>
<dbReference type="PANTHER" id="PTHR11493">
    <property type="entry name" value="SULFITE REDUCTASE [NADPH] SUBUNIT BETA-RELATED"/>
    <property type="match status" value="1"/>
</dbReference>
<keyword evidence="8" id="KW-0408">Iron</keyword>
<dbReference type="GO" id="GO:0046872">
    <property type="term" value="F:metal ion binding"/>
    <property type="evidence" value="ECO:0007669"/>
    <property type="project" value="UniProtKB-KW"/>
</dbReference>
<dbReference type="PRINTS" id="PR00397">
    <property type="entry name" value="SIROHAEM"/>
</dbReference>
<accession>A0AAU9N6J9</accession>
<name>A0AAU9N6J9_9ASTR</name>
<dbReference type="GO" id="GO:0009337">
    <property type="term" value="C:sulfite reductase complex (NADPH)"/>
    <property type="evidence" value="ECO:0007669"/>
    <property type="project" value="TreeGrafter"/>
</dbReference>
<dbReference type="Pfam" id="PF01077">
    <property type="entry name" value="NIR_SIR"/>
    <property type="match status" value="1"/>
</dbReference>
<dbReference type="SUPFAM" id="SSF55124">
    <property type="entry name" value="Nitrite/Sulfite reductase N-terminal domain-like"/>
    <property type="match status" value="1"/>
</dbReference>
<proteinExistence type="inferred from homology"/>
<dbReference type="FunFam" id="3.30.413.10:FF:000014">
    <property type="entry name" value="Sulfite reductase [ferredoxin], chloroplastic"/>
    <property type="match status" value="1"/>
</dbReference>
<evidence type="ECO:0000256" key="4">
    <source>
        <dbReference type="ARBA" id="ARBA00022485"/>
    </source>
</evidence>
<protein>
    <recommendedName>
        <fullName evidence="14">Assimilatory sulfite reductase (ferredoxin)</fullName>
    </recommendedName>
</protein>
<dbReference type="InterPro" id="IPR006067">
    <property type="entry name" value="NO2/SO3_Rdtase_4Fe4S_dom"/>
</dbReference>
<comment type="cofactor">
    <cofactor evidence="2">
        <name>[4Fe-4S] cluster</name>
        <dbReference type="ChEBI" id="CHEBI:49883"/>
    </cofactor>
</comment>
<evidence type="ECO:0000256" key="8">
    <source>
        <dbReference type="ARBA" id="ARBA00023004"/>
    </source>
</evidence>
<keyword evidence="6" id="KW-0479">Metal-binding</keyword>
<dbReference type="InterPro" id="IPR045169">
    <property type="entry name" value="NO2/SO3_Rdtase_4Fe4S_prot"/>
</dbReference>
<comment type="cofactor">
    <cofactor evidence="1">
        <name>siroheme</name>
        <dbReference type="ChEBI" id="CHEBI:60052"/>
    </cofactor>
</comment>
<reference evidence="12 13" key="1">
    <citation type="submission" date="2022-01" db="EMBL/GenBank/DDBJ databases">
        <authorList>
            <person name="Xiong W."/>
            <person name="Schranz E."/>
        </authorList>
    </citation>
    <scope>NUCLEOTIDE SEQUENCE [LARGE SCALE GENOMIC DNA]</scope>
</reference>
<evidence type="ECO:0000256" key="5">
    <source>
        <dbReference type="ARBA" id="ARBA00022617"/>
    </source>
</evidence>
<comment type="caution">
    <text evidence="12">The sequence shown here is derived from an EMBL/GenBank/DDBJ whole genome shotgun (WGS) entry which is preliminary data.</text>
</comment>
<dbReference type="InterPro" id="IPR006066">
    <property type="entry name" value="NO2/SO3_Rdtase_FeS/sirohaem_BS"/>
</dbReference>
<dbReference type="GO" id="GO:0051539">
    <property type="term" value="F:4 iron, 4 sulfur cluster binding"/>
    <property type="evidence" value="ECO:0007669"/>
    <property type="project" value="UniProtKB-KW"/>
</dbReference>
<dbReference type="GO" id="GO:0020037">
    <property type="term" value="F:heme binding"/>
    <property type="evidence" value="ECO:0007669"/>
    <property type="project" value="InterPro"/>
</dbReference>
<evidence type="ECO:0000259" key="10">
    <source>
        <dbReference type="Pfam" id="PF01077"/>
    </source>
</evidence>